<keyword evidence="4" id="KW-1185">Reference proteome</keyword>
<reference evidence="1 4" key="2">
    <citation type="journal article" date="2019" name="Int. J. Syst. Evol. Microbiol.">
        <title>The Global Catalogue of Microorganisms (GCM) 10K type strain sequencing project: providing services to taxonomists for standard genome sequencing and annotation.</title>
        <authorList>
            <consortium name="The Broad Institute Genomics Platform"/>
            <consortium name="The Broad Institute Genome Sequencing Center for Infectious Disease"/>
            <person name="Wu L."/>
            <person name="Ma J."/>
        </authorList>
    </citation>
    <scope>NUCLEOTIDE SEQUENCE [LARGE SCALE GENOMIC DNA]</scope>
    <source>
        <strain evidence="1 4">JCM 10664</strain>
    </source>
</reference>
<evidence type="ECO:0000313" key="3">
    <source>
        <dbReference type="Proteomes" id="UP000597989"/>
    </source>
</evidence>
<gene>
    <name evidence="1" type="ORF">GCM10009545_26080</name>
    <name evidence="2" type="ORF">GCM10011581_33850</name>
</gene>
<dbReference type="Proteomes" id="UP000597989">
    <property type="component" value="Unassembled WGS sequence"/>
</dbReference>
<dbReference type="EMBL" id="BAAAHC010000009">
    <property type="protein sequence ID" value="GAA0522715.1"/>
    <property type="molecule type" value="Genomic_DNA"/>
</dbReference>
<name>A0A917JZK6_9PSEU</name>
<sequence>MCESRQEMHGDPEAMRRFVEQLVDLDTAAVLEPPGAPCPGGMQACARFTAADVASTRALASFLAETGAAIAALRAAAAEAAEDYLTTDRVGAHAVVGAVFVVVED</sequence>
<protein>
    <submittedName>
        <fullName evidence="2">Uncharacterized protein</fullName>
    </submittedName>
</protein>
<dbReference type="RefSeq" id="WP_188988803.1">
    <property type="nucleotide sequence ID" value="NZ_BAAAHC010000009.1"/>
</dbReference>
<proteinExistence type="predicted"/>
<comment type="caution">
    <text evidence="2">The sequence shown here is derived from an EMBL/GenBank/DDBJ whole genome shotgun (WGS) entry which is preliminary data.</text>
</comment>
<dbReference type="EMBL" id="BMMT01000012">
    <property type="protein sequence ID" value="GGI93944.1"/>
    <property type="molecule type" value="Genomic_DNA"/>
</dbReference>
<evidence type="ECO:0000313" key="2">
    <source>
        <dbReference type="EMBL" id="GGI93944.1"/>
    </source>
</evidence>
<organism evidence="2 3">
    <name type="scientific">Saccharopolyspora thermophila</name>
    <dbReference type="NCBI Taxonomy" id="89367"/>
    <lineage>
        <taxon>Bacteria</taxon>
        <taxon>Bacillati</taxon>
        <taxon>Actinomycetota</taxon>
        <taxon>Actinomycetes</taxon>
        <taxon>Pseudonocardiales</taxon>
        <taxon>Pseudonocardiaceae</taxon>
        <taxon>Saccharopolyspora</taxon>
    </lineage>
</organism>
<reference evidence="1" key="4">
    <citation type="submission" date="2023-12" db="EMBL/GenBank/DDBJ databases">
        <authorList>
            <person name="Sun Q."/>
            <person name="Inoue M."/>
        </authorList>
    </citation>
    <scope>NUCLEOTIDE SEQUENCE</scope>
    <source>
        <strain evidence="1">JCM 10664</strain>
    </source>
</reference>
<dbReference type="Proteomes" id="UP001500220">
    <property type="component" value="Unassembled WGS sequence"/>
</dbReference>
<reference evidence="2" key="3">
    <citation type="submission" date="2020-09" db="EMBL/GenBank/DDBJ databases">
        <authorList>
            <person name="Sun Q."/>
            <person name="Zhou Y."/>
        </authorList>
    </citation>
    <scope>NUCLEOTIDE SEQUENCE</scope>
    <source>
        <strain evidence="2">CGMCC 4.7206</strain>
    </source>
</reference>
<dbReference type="AlphaFoldDB" id="A0A917JZK6"/>
<accession>A0A917JZK6</accession>
<evidence type="ECO:0000313" key="1">
    <source>
        <dbReference type="EMBL" id="GAA0522715.1"/>
    </source>
</evidence>
<reference evidence="2 3" key="1">
    <citation type="journal article" date="2014" name="Int. J. Syst. Evol. Microbiol.">
        <title>Complete genome sequence of Corynebacterium casei LMG S-19264T (=DSM 44701T), isolated from a smear-ripened cheese.</title>
        <authorList>
            <consortium name="US DOE Joint Genome Institute (JGI-PGF)"/>
            <person name="Walter F."/>
            <person name="Albersmeier A."/>
            <person name="Kalinowski J."/>
            <person name="Ruckert C."/>
        </authorList>
    </citation>
    <scope>NUCLEOTIDE SEQUENCE [LARGE SCALE GENOMIC DNA]</scope>
    <source>
        <strain evidence="2 3">CGMCC 4.7206</strain>
    </source>
</reference>
<evidence type="ECO:0000313" key="4">
    <source>
        <dbReference type="Proteomes" id="UP001500220"/>
    </source>
</evidence>